<reference evidence="2" key="1">
    <citation type="journal article" date="2017" name="Nat. Ecol. Evol.">
        <title>Genome expansion and lineage-specific genetic innovations in the forest pathogenic fungi Armillaria.</title>
        <authorList>
            <person name="Sipos G."/>
            <person name="Prasanna A.N."/>
            <person name="Walter M.C."/>
            <person name="O'Connor E."/>
            <person name="Balint B."/>
            <person name="Krizsan K."/>
            <person name="Kiss B."/>
            <person name="Hess J."/>
            <person name="Varga T."/>
            <person name="Slot J."/>
            <person name="Riley R."/>
            <person name="Boka B."/>
            <person name="Rigling D."/>
            <person name="Barry K."/>
            <person name="Lee J."/>
            <person name="Mihaltcheva S."/>
            <person name="LaButti K."/>
            <person name="Lipzen A."/>
            <person name="Waldron R."/>
            <person name="Moloney N.M."/>
            <person name="Sperisen C."/>
            <person name="Kredics L."/>
            <person name="Vagvoelgyi C."/>
            <person name="Patrignani A."/>
            <person name="Fitzpatrick D."/>
            <person name="Nagy I."/>
            <person name="Doyle S."/>
            <person name="Anderson J.B."/>
            <person name="Grigoriev I.V."/>
            <person name="Gueldener U."/>
            <person name="Muensterkoetter M."/>
            <person name="Nagy L.G."/>
        </authorList>
    </citation>
    <scope>NUCLEOTIDE SEQUENCE [LARGE SCALE GENOMIC DNA]</scope>
    <source>
        <strain evidence="2">Ar21-2</strain>
    </source>
</reference>
<proteinExistence type="predicted"/>
<keyword evidence="2" id="KW-1185">Reference proteome</keyword>
<gene>
    <name evidence="1" type="ORF">ARMGADRAFT_133825</name>
</gene>
<dbReference type="OrthoDB" id="3365698at2759"/>
<evidence type="ECO:0000313" key="2">
    <source>
        <dbReference type="Proteomes" id="UP000217790"/>
    </source>
</evidence>
<dbReference type="EMBL" id="KZ293773">
    <property type="protein sequence ID" value="PBK79495.1"/>
    <property type="molecule type" value="Genomic_DNA"/>
</dbReference>
<evidence type="ECO:0000313" key="1">
    <source>
        <dbReference type="EMBL" id="PBK79495.1"/>
    </source>
</evidence>
<dbReference type="Proteomes" id="UP000217790">
    <property type="component" value="Unassembled WGS sequence"/>
</dbReference>
<dbReference type="STRING" id="47427.A0A2H3C8U7"/>
<dbReference type="InParanoid" id="A0A2H3C8U7"/>
<name>A0A2H3C8U7_ARMGA</name>
<accession>A0A2H3C8U7</accession>
<dbReference type="AlphaFoldDB" id="A0A2H3C8U7"/>
<organism evidence="1 2">
    <name type="scientific">Armillaria gallica</name>
    <name type="common">Bulbous honey fungus</name>
    <name type="synonym">Armillaria bulbosa</name>
    <dbReference type="NCBI Taxonomy" id="47427"/>
    <lineage>
        <taxon>Eukaryota</taxon>
        <taxon>Fungi</taxon>
        <taxon>Dikarya</taxon>
        <taxon>Basidiomycota</taxon>
        <taxon>Agaricomycotina</taxon>
        <taxon>Agaricomycetes</taxon>
        <taxon>Agaricomycetidae</taxon>
        <taxon>Agaricales</taxon>
        <taxon>Marasmiineae</taxon>
        <taxon>Physalacriaceae</taxon>
        <taxon>Armillaria</taxon>
    </lineage>
</organism>
<sequence>MEESAMNATNAMFHLDAAAQAVPEPVFPPDTLDDIPAILRATRPFLDTDRNLIISNLGDVRRQVSVYDALLSRIDVIRSEVQSHRDAVHKAMVVYSSMLAPIRRLPVDVLRTVFHEIQGSQWRNTTQTVRETLAFSQGPWTLSHVCCAWRDIILSYPQLWSHIVLCIRFPVIVAGLRLHHTLAALKAMILRSEQCPLDIVFNRNDTYNMNIAEEVFSVILEASHRWRTLLLDSSLELLERLKGVRGRIPRLESLNLDTSNIQDRRRAELPEDIQSSFADAPRLQKIVLRGTYGLGDFIFPLRITHLAACVDNVSNLGDYQYLFVFSFPMSGAFLCHLCKYWLICAYLP</sequence>
<protein>
    <submittedName>
        <fullName evidence="1">Uncharacterized protein</fullName>
    </submittedName>
</protein>